<dbReference type="EMBL" id="JOJR01004016">
    <property type="protein sequence ID" value="RCN27508.1"/>
    <property type="molecule type" value="Genomic_DNA"/>
</dbReference>
<proteinExistence type="predicted"/>
<keyword evidence="2" id="KW-1185">Reference proteome</keyword>
<evidence type="ECO:0000313" key="2">
    <source>
        <dbReference type="Proteomes" id="UP000252519"/>
    </source>
</evidence>
<name>A0A368F7E6_ANCCA</name>
<comment type="caution">
    <text evidence="1">The sequence shown here is derived from an EMBL/GenBank/DDBJ whole genome shotgun (WGS) entry which is preliminary data.</text>
</comment>
<dbReference type="Proteomes" id="UP000252519">
    <property type="component" value="Unassembled WGS sequence"/>
</dbReference>
<gene>
    <name evidence="1" type="ORF">ANCCAN_26757</name>
</gene>
<accession>A0A368F7E6</accession>
<sequence>MADVPKYPVRRMSQVVTSQKLLFPAKVLVRKL</sequence>
<evidence type="ECO:0000313" key="1">
    <source>
        <dbReference type="EMBL" id="RCN27508.1"/>
    </source>
</evidence>
<organism evidence="1 2">
    <name type="scientific">Ancylostoma caninum</name>
    <name type="common">Dog hookworm</name>
    <dbReference type="NCBI Taxonomy" id="29170"/>
    <lineage>
        <taxon>Eukaryota</taxon>
        <taxon>Metazoa</taxon>
        <taxon>Ecdysozoa</taxon>
        <taxon>Nematoda</taxon>
        <taxon>Chromadorea</taxon>
        <taxon>Rhabditida</taxon>
        <taxon>Rhabditina</taxon>
        <taxon>Rhabditomorpha</taxon>
        <taxon>Strongyloidea</taxon>
        <taxon>Ancylostomatidae</taxon>
        <taxon>Ancylostomatinae</taxon>
        <taxon>Ancylostoma</taxon>
    </lineage>
</organism>
<reference evidence="1 2" key="1">
    <citation type="submission" date="2014-10" db="EMBL/GenBank/DDBJ databases">
        <title>Draft genome of the hookworm Ancylostoma caninum.</title>
        <authorList>
            <person name="Mitreva M."/>
        </authorList>
    </citation>
    <scope>NUCLEOTIDE SEQUENCE [LARGE SCALE GENOMIC DNA]</scope>
    <source>
        <strain evidence="1 2">Baltimore</strain>
    </source>
</reference>
<dbReference type="AlphaFoldDB" id="A0A368F7E6"/>
<protein>
    <submittedName>
        <fullName evidence="1">Uncharacterized protein</fullName>
    </submittedName>
</protein>